<feature type="transmembrane region" description="Helical" evidence="5">
    <location>
        <begin position="415"/>
        <end position="435"/>
    </location>
</feature>
<dbReference type="AlphaFoldDB" id="A0A0A1VWK0"/>
<evidence type="ECO:0000259" key="6">
    <source>
        <dbReference type="Pfam" id="PF04932"/>
    </source>
</evidence>
<evidence type="ECO:0000256" key="3">
    <source>
        <dbReference type="ARBA" id="ARBA00022989"/>
    </source>
</evidence>
<feature type="transmembrane region" description="Helical" evidence="5">
    <location>
        <begin position="41"/>
        <end position="60"/>
    </location>
</feature>
<dbReference type="EMBL" id="BBPA01000043">
    <property type="protein sequence ID" value="GAL93666.1"/>
    <property type="molecule type" value="Genomic_DNA"/>
</dbReference>
<dbReference type="Pfam" id="PF04932">
    <property type="entry name" value="Wzy_C"/>
    <property type="match status" value="1"/>
</dbReference>
<feature type="transmembrane region" description="Helical" evidence="5">
    <location>
        <begin position="12"/>
        <end position="29"/>
    </location>
</feature>
<evidence type="ECO:0000256" key="1">
    <source>
        <dbReference type="ARBA" id="ARBA00004141"/>
    </source>
</evidence>
<dbReference type="Proteomes" id="UP000030321">
    <property type="component" value="Unassembled WGS sequence"/>
</dbReference>
<evidence type="ECO:0000256" key="5">
    <source>
        <dbReference type="SAM" id="Phobius"/>
    </source>
</evidence>
<feature type="transmembrane region" description="Helical" evidence="5">
    <location>
        <begin position="260"/>
        <end position="279"/>
    </location>
</feature>
<feature type="domain" description="O-antigen ligase-related" evidence="6">
    <location>
        <begin position="223"/>
        <end position="366"/>
    </location>
</feature>
<dbReference type="InterPro" id="IPR007016">
    <property type="entry name" value="O-antigen_ligase-rel_domated"/>
</dbReference>
<gene>
    <name evidence="7" type="ORF">N44_03418</name>
</gene>
<feature type="transmembrane region" description="Helical" evidence="5">
    <location>
        <begin position="98"/>
        <end position="117"/>
    </location>
</feature>
<name>A0A0A1VWK0_MICAE</name>
<accession>A0A0A1VWK0</accession>
<dbReference type="PANTHER" id="PTHR37422:SF23">
    <property type="entry name" value="TEICHURONIC ACID BIOSYNTHESIS PROTEIN TUAE"/>
    <property type="match status" value="1"/>
</dbReference>
<evidence type="ECO:0000256" key="2">
    <source>
        <dbReference type="ARBA" id="ARBA00022692"/>
    </source>
</evidence>
<feature type="transmembrane region" description="Helical" evidence="5">
    <location>
        <begin position="72"/>
        <end position="92"/>
    </location>
</feature>
<feature type="transmembrane region" description="Helical" evidence="5">
    <location>
        <begin position="190"/>
        <end position="208"/>
    </location>
</feature>
<dbReference type="RefSeq" id="WP_045359522.1">
    <property type="nucleotide sequence ID" value="NZ_BBPA01000043.1"/>
</dbReference>
<dbReference type="Gene3D" id="1.25.40.10">
    <property type="entry name" value="Tetratricopeptide repeat domain"/>
    <property type="match status" value="1"/>
</dbReference>
<feature type="transmembrane region" description="Helical" evidence="5">
    <location>
        <begin position="447"/>
        <end position="464"/>
    </location>
</feature>
<keyword evidence="4 5" id="KW-0472">Membrane</keyword>
<dbReference type="SUPFAM" id="SSF48452">
    <property type="entry name" value="TPR-like"/>
    <property type="match status" value="1"/>
</dbReference>
<protein>
    <recommendedName>
        <fullName evidence="6">O-antigen ligase-related domain-containing protein</fullName>
    </recommendedName>
</protein>
<keyword evidence="3 5" id="KW-1133">Transmembrane helix</keyword>
<dbReference type="InterPro" id="IPR011990">
    <property type="entry name" value="TPR-like_helical_dom_sf"/>
</dbReference>
<keyword evidence="2 5" id="KW-0812">Transmembrane</keyword>
<evidence type="ECO:0000313" key="8">
    <source>
        <dbReference type="Proteomes" id="UP000030321"/>
    </source>
</evidence>
<dbReference type="GO" id="GO:0016020">
    <property type="term" value="C:membrane"/>
    <property type="evidence" value="ECO:0007669"/>
    <property type="project" value="UniProtKB-SubCell"/>
</dbReference>
<dbReference type="InterPro" id="IPR051533">
    <property type="entry name" value="WaaL-like"/>
</dbReference>
<reference evidence="8" key="1">
    <citation type="journal article" date="2015" name="Genome">
        <title>Whole Genome Sequence of the Non-Microcystin-Producing Microcystis aeruginosa Strain NIES-44.</title>
        <authorList>
            <person name="Okano K."/>
            <person name="Miyata N."/>
            <person name="Ozaki Y."/>
        </authorList>
    </citation>
    <scope>NUCLEOTIDE SEQUENCE [LARGE SCALE GENOMIC DNA]</scope>
    <source>
        <strain evidence="8">NIES-44</strain>
    </source>
</reference>
<comment type="subcellular location">
    <subcellularLocation>
        <location evidence="1">Membrane</location>
        <topology evidence="1">Multi-pass membrane protein</topology>
    </subcellularLocation>
</comment>
<comment type="caution">
    <text evidence="7">The sequence shown here is derived from an EMBL/GenBank/DDBJ whole genome shotgun (WGS) entry which is preliminary data.</text>
</comment>
<organism evidence="7 8">
    <name type="scientific">Microcystis aeruginosa NIES-44</name>
    <dbReference type="NCBI Taxonomy" id="449439"/>
    <lineage>
        <taxon>Bacteria</taxon>
        <taxon>Bacillati</taxon>
        <taxon>Cyanobacteriota</taxon>
        <taxon>Cyanophyceae</taxon>
        <taxon>Oscillatoriophycideae</taxon>
        <taxon>Chroococcales</taxon>
        <taxon>Microcystaceae</taxon>
        <taxon>Microcystis</taxon>
    </lineage>
</organism>
<evidence type="ECO:0000256" key="4">
    <source>
        <dbReference type="ARBA" id="ARBA00023136"/>
    </source>
</evidence>
<dbReference type="PANTHER" id="PTHR37422">
    <property type="entry name" value="TEICHURONIC ACID BIOSYNTHESIS PROTEIN TUAE"/>
    <property type="match status" value="1"/>
</dbReference>
<feature type="transmembrane region" description="Helical" evidence="5">
    <location>
        <begin position="129"/>
        <end position="148"/>
    </location>
</feature>
<proteinExistence type="predicted"/>
<feature type="transmembrane region" description="Helical" evidence="5">
    <location>
        <begin position="237"/>
        <end position="253"/>
    </location>
</feature>
<sequence length="821" mass="92549">MTETTNDIATSRLWLLLTAFLYAIFTLMADSHSLMVQWPWVAIWQIGLLCPILWLLSQIWHHKSLTGLGNGFDLITGIIVLGLIISSLFSPFPNQARWYSWAAIGIICALYALHQWIITDNSPQRRYAILSFQGYLSLAFIIISLFLWTSQTLSPELARIRELQQNGVEISFDFSVLELRNWAPLGHQNYVAGFLVLALPLLLGLAILAKNWQRWLWFTGIGLGILDLYTTSSRGGWLGLIGVCVIGLGILIFRSQIPRLWLGLGGLATLLFLFIVIFANNRLKTVITSLVQGGGDNEFSYRWINTLIGWQMGSENLLTGIGLGNVPITYQHYRPLIAGRASELIYQLHSTPAQLFAELGIWGILAGIGLVIVLIFHFFRSPAPDNFSDQILLPCVYTGLFGYGLMSLTDYQLDNIAIAGTLTIYLACLTSSLPRKETKFLAIPPKGIFFTGLGIVLVMIIWLLPIHRAWQLSSYGFDFLAEKKIAPFHDTLIKAHQLAPWEPYYPYQLGWNLGDLAINTNNLQALNEGIKYFQVGNQVSPYQEFGHSNLGWLQLRQNPSAATKSFIESIKLIPAKRGVFQGLAVSLLAQNQPDLAIEAFALEAVRDPLFITSSLWRLPSLQPIYTKMLDRVDSIYSQLLQSNPSENLKNNLHFYRGSLSWWRGDELKAAQDWQKSGKEVGKALLNPSLKNPLPGVDLLKQAWLNPPERGKLLPQAWLQSQKSFLPTEIEKNLADSMAKSANFDLWLREKATPWPYRRQRAGFGVNSRHIDGVQPFDFTPVVDNIAVTTWFNNLFATPDYFPEFDTLLQPLREELIKKVQG</sequence>
<feature type="transmembrane region" description="Helical" evidence="5">
    <location>
        <begin position="359"/>
        <end position="379"/>
    </location>
</feature>
<evidence type="ECO:0000313" key="7">
    <source>
        <dbReference type="EMBL" id="GAL93666.1"/>
    </source>
</evidence>